<dbReference type="InterPro" id="IPR011747">
    <property type="entry name" value="CHP02241"/>
</dbReference>
<dbReference type="PANTHER" id="PTHR38009">
    <property type="entry name" value="CONSERVED HYPOTHETICAL PHAGE TAIL PROTEIN"/>
    <property type="match status" value="1"/>
</dbReference>
<evidence type="ECO:0000313" key="1">
    <source>
        <dbReference type="EMBL" id="NHZ64604.1"/>
    </source>
</evidence>
<keyword evidence="2" id="KW-1185">Reference proteome</keyword>
<organism evidence="1 2">
    <name type="scientific">Massilia genomosp. 1</name>
    <dbReference type="NCBI Taxonomy" id="2609280"/>
    <lineage>
        <taxon>Bacteria</taxon>
        <taxon>Pseudomonadati</taxon>
        <taxon>Pseudomonadota</taxon>
        <taxon>Betaproteobacteria</taxon>
        <taxon>Burkholderiales</taxon>
        <taxon>Oxalobacteraceae</taxon>
        <taxon>Telluria group</taxon>
        <taxon>Massilia</taxon>
    </lineage>
</organism>
<dbReference type="NCBIfam" id="TIGR02241">
    <property type="entry name" value="conserved hypothetical phage tail region protein"/>
    <property type="match status" value="1"/>
</dbReference>
<gene>
    <name evidence="1" type="ORF">F1735_20250</name>
</gene>
<dbReference type="EMBL" id="WHJF01000058">
    <property type="protein sequence ID" value="NHZ64604.1"/>
    <property type="molecule type" value="Genomic_DNA"/>
</dbReference>
<protein>
    <submittedName>
        <fullName evidence="1">Phage tail protein</fullName>
    </submittedName>
</protein>
<dbReference type="PANTHER" id="PTHR38009:SF1">
    <property type="entry name" value="CONSERVED HYPOTHETICAL PHAGE TAIL PROTEIN"/>
    <property type="match status" value="1"/>
</dbReference>
<dbReference type="Proteomes" id="UP000610594">
    <property type="component" value="Unassembled WGS sequence"/>
</dbReference>
<reference evidence="1 2" key="1">
    <citation type="submission" date="2019-10" db="EMBL/GenBank/DDBJ databases">
        <title>Taxonomy of Antarctic Massilia spp.: description of Massilia rubra sp. nov., Massilia aquatica sp. nov., Massilia mucilaginosa sp. nov., Massilia frigida sp. nov. isolated from streams, lakes and regoliths.</title>
        <authorList>
            <person name="Holochova P."/>
            <person name="Sedlacek I."/>
            <person name="Kralova S."/>
            <person name="Maslanova I."/>
            <person name="Busse H.-J."/>
            <person name="Stankova E."/>
            <person name="Vrbovska V."/>
            <person name="Kovarovic V."/>
            <person name="Bartak M."/>
            <person name="Svec P."/>
            <person name="Pantucek R."/>
        </authorList>
    </citation>
    <scope>NUCLEOTIDE SEQUENCE [LARGE SCALE GENOMIC DNA]</scope>
    <source>
        <strain evidence="1 2">CCM 8694</strain>
    </source>
</reference>
<dbReference type="InterPro" id="IPR010667">
    <property type="entry name" value="Phage_T4_Gp19"/>
</dbReference>
<dbReference type="Pfam" id="PF06841">
    <property type="entry name" value="Phage_T4_gp19"/>
    <property type="match status" value="1"/>
</dbReference>
<comment type="caution">
    <text evidence="1">The sequence shown here is derived from an EMBL/GenBank/DDBJ whole genome shotgun (WGS) entry which is preliminary data.</text>
</comment>
<proteinExistence type="predicted"/>
<name>A0ABX0MP97_9BURK</name>
<dbReference type="RefSeq" id="WP_167238638.1">
    <property type="nucleotide sequence ID" value="NZ_WHJF01000058.1"/>
</dbReference>
<accession>A0ABX0MP97</accession>
<evidence type="ECO:0000313" key="2">
    <source>
        <dbReference type="Proteomes" id="UP000610594"/>
    </source>
</evidence>
<sequence length="147" mass="16696">MDRNDPLRNFRFRLEIDNITRAGFNEVAIAETTIEAVDYREGSDPPHMRKLSGLTKYGNITLKSGVTVGTNALDLFKWHKDVSDGRVTERRKKVVIVVKDEAGEDRARFVVTDAWPVKYDPSDLSAKGNEVFIEVLELCNEGIERIK</sequence>